<comment type="cofactor">
    <cofactor evidence="2">
        <name>Mg(2+)</name>
        <dbReference type="ChEBI" id="CHEBI:18420"/>
    </cofactor>
</comment>
<accession>A0ABN2E5A5</accession>
<keyword evidence="4" id="KW-0479">Metal-binding</keyword>
<name>A0ABN2E5A5_9ACTN</name>
<keyword evidence="6" id="KW-0378">Hydrolase</keyword>
<reference evidence="10 11" key="1">
    <citation type="journal article" date="2019" name="Int. J. Syst. Evol. Microbiol.">
        <title>The Global Catalogue of Microorganisms (GCM) 10K type strain sequencing project: providing services to taxonomists for standard genome sequencing and annotation.</title>
        <authorList>
            <consortium name="The Broad Institute Genomics Platform"/>
            <consortium name="The Broad Institute Genome Sequencing Center for Infectious Disease"/>
            <person name="Wu L."/>
            <person name="Ma J."/>
        </authorList>
    </citation>
    <scope>NUCLEOTIDE SEQUENCE [LARGE SCALE GENOMIC DNA]</scope>
    <source>
        <strain evidence="10 11">JCM 14969</strain>
    </source>
</reference>
<evidence type="ECO:0000259" key="9">
    <source>
        <dbReference type="Pfam" id="PF03372"/>
    </source>
</evidence>
<keyword evidence="10" id="KW-0255">Endonuclease</keyword>
<organism evidence="10 11">
    <name type="scientific">Kribbella sancticallisti</name>
    <dbReference type="NCBI Taxonomy" id="460087"/>
    <lineage>
        <taxon>Bacteria</taxon>
        <taxon>Bacillati</taxon>
        <taxon>Actinomycetota</taxon>
        <taxon>Actinomycetes</taxon>
        <taxon>Propionibacteriales</taxon>
        <taxon>Kribbellaceae</taxon>
        <taxon>Kribbella</taxon>
    </lineage>
</organism>
<evidence type="ECO:0000256" key="6">
    <source>
        <dbReference type="ARBA" id="ARBA00022801"/>
    </source>
</evidence>
<evidence type="ECO:0000256" key="1">
    <source>
        <dbReference type="ARBA" id="ARBA00001936"/>
    </source>
</evidence>
<keyword evidence="8" id="KW-0234">DNA repair</keyword>
<dbReference type="GO" id="GO:0004519">
    <property type="term" value="F:endonuclease activity"/>
    <property type="evidence" value="ECO:0007669"/>
    <property type="project" value="UniProtKB-KW"/>
</dbReference>
<keyword evidence="3" id="KW-0540">Nuclease</keyword>
<dbReference type="Pfam" id="PF03372">
    <property type="entry name" value="Exo_endo_phos"/>
    <property type="match status" value="1"/>
</dbReference>
<evidence type="ECO:0000256" key="7">
    <source>
        <dbReference type="ARBA" id="ARBA00022842"/>
    </source>
</evidence>
<comment type="cofactor">
    <cofactor evidence="1">
        <name>Mn(2+)</name>
        <dbReference type="ChEBI" id="CHEBI:29035"/>
    </cofactor>
</comment>
<dbReference type="InterPro" id="IPR051547">
    <property type="entry name" value="TDP2-like"/>
</dbReference>
<evidence type="ECO:0000256" key="8">
    <source>
        <dbReference type="ARBA" id="ARBA00023204"/>
    </source>
</evidence>
<dbReference type="Gene3D" id="3.60.10.10">
    <property type="entry name" value="Endonuclease/exonuclease/phosphatase"/>
    <property type="match status" value="1"/>
</dbReference>
<evidence type="ECO:0000256" key="3">
    <source>
        <dbReference type="ARBA" id="ARBA00022722"/>
    </source>
</evidence>
<dbReference type="CDD" id="cd09083">
    <property type="entry name" value="EEP-1"/>
    <property type="match status" value="1"/>
</dbReference>
<comment type="caution">
    <text evidence="10">The sequence shown here is derived from an EMBL/GenBank/DDBJ whole genome shotgun (WGS) entry which is preliminary data.</text>
</comment>
<evidence type="ECO:0000256" key="5">
    <source>
        <dbReference type="ARBA" id="ARBA00022763"/>
    </source>
</evidence>
<protein>
    <submittedName>
        <fullName evidence="10">Endonuclease/exonuclease/phosphatase family protein</fullName>
    </submittedName>
</protein>
<sequence>MTPQSPTPSNHPGQVRLRVATFNIRNSSAPDGANAWPVRREATAQAIEALDADVVGLQEVLPDQLDYLRARFAEYEIVGAGRDDGLSAGEHSVVMVRGPWQLESHETRWLSLDPGTPGSVGWDAHLTRIATLAWLRHPDGARVGVLNTHYDHAGEVAQAESSRLIADWTAGALPWIVMGDLNATPDSPPLKALTTAGLRLAVPAEAGGSWHDFTGATDQERIDHILLTAGWKVIDAEVSHYRPDGRLPSDHWPVVATLEL</sequence>
<evidence type="ECO:0000313" key="11">
    <source>
        <dbReference type="Proteomes" id="UP001500393"/>
    </source>
</evidence>
<dbReference type="EMBL" id="BAAAOS010000045">
    <property type="protein sequence ID" value="GAA1596968.1"/>
    <property type="molecule type" value="Genomic_DNA"/>
</dbReference>
<dbReference type="InterPro" id="IPR005135">
    <property type="entry name" value="Endo/exonuclease/phosphatase"/>
</dbReference>
<dbReference type="InterPro" id="IPR036691">
    <property type="entry name" value="Endo/exonu/phosph_ase_sf"/>
</dbReference>
<dbReference type="Proteomes" id="UP001500393">
    <property type="component" value="Unassembled WGS sequence"/>
</dbReference>
<evidence type="ECO:0000256" key="4">
    <source>
        <dbReference type="ARBA" id="ARBA00022723"/>
    </source>
</evidence>
<keyword evidence="5" id="KW-0227">DNA damage</keyword>
<dbReference type="PANTHER" id="PTHR15822">
    <property type="entry name" value="TRAF AND TNF RECEPTOR-ASSOCIATED PROTEIN"/>
    <property type="match status" value="1"/>
</dbReference>
<keyword evidence="7" id="KW-0460">Magnesium</keyword>
<feature type="domain" description="Endonuclease/exonuclease/phosphatase" evidence="9">
    <location>
        <begin position="20"/>
        <end position="251"/>
    </location>
</feature>
<dbReference type="PANTHER" id="PTHR15822:SF4">
    <property type="entry name" value="TYROSYL-DNA PHOSPHODIESTERASE 2"/>
    <property type="match status" value="1"/>
</dbReference>
<evidence type="ECO:0000313" key="10">
    <source>
        <dbReference type="EMBL" id="GAA1596968.1"/>
    </source>
</evidence>
<dbReference type="SUPFAM" id="SSF56219">
    <property type="entry name" value="DNase I-like"/>
    <property type="match status" value="1"/>
</dbReference>
<keyword evidence="11" id="KW-1185">Reference proteome</keyword>
<proteinExistence type="predicted"/>
<evidence type="ECO:0000256" key="2">
    <source>
        <dbReference type="ARBA" id="ARBA00001946"/>
    </source>
</evidence>
<gene>
    <name evidence="10" type="ORF">GCM10009789_58710</name>
</gene>